<proteinExistence type="predicted"/>
<protein>
    <submittedName>
        <fullName evidence="1">Uncharacterized protein</fullName>
    </submittedName>
</protein>
<sequence length="74" mass="8388">MLTMFSKKPVGQMARLKHLISRPEGASAAEIARYLPTTSPHSKLARLVRDHNWTVLRKEKGDGTKQYFGKPPKK</sequence>
<dbReference type="EMBL" id="LR798306">
    <property type="protein sequence ID" value="CAB5222955.1"/>
    <property type="molecule type" value="Genomic_DNA"/>
</dbReference>
<gene>
    <name evidence="1" type="ORF">UFOVP378_40</name>
</gene>
<name>A0A6J7X1H5_9CAUD</name>
<organism evidence="1">
    <name type="scientific">uncultured Caudovirales phage</name>
    <dbReference type="NCBI Taxonomy" id="2100421"/>
    <lineage>
        <taxon>Viruses</taxon>
        <taxon>Duplodnaviria</taxon>
        <taxon>Heunggongvirae</taxon>
        <taxon>Uroviricota</taxon>
        <taxon>Caudoviricetes</taxon>
        <taxon>Peduoviridae</taxon>
        <taxon>Maltschvirus</taxon>
        <taxon>Maltschvirus maltsch</taxon>
    </lineage>
</organism>
<reference evidence="1" key="1">
    <citation type="submission" date="2020-05" db="EMBL/GenBank/DDBJ databases">
        <authorList>
            <person name="Chiriac C."/>
            <person name="Salcher M."/>
            <person name="Ghai R."/>
            <person name="Kavagutti S V."/>
        </authorList>
    </citation>
    <scope>NUCLEOTIDE SEQUENCE</scope>
</reference>
<evidence type="ECO:0000313" key="1">
    <source>
        <dbReference type="EMBL" id="CAB5222955.1"/>
    </source>
</evidence>
<accession>A0A6J7X1H5</accession>